<feature type="region of interest" description="Disordered" evidence="3">
    <location>
        <begin position="43"/>
        <end position="105"/>
    </location>
</feature>
<feature type="compositionally biased region" description="Acidic residues" evidence="3">
    <location>
        <begin position="95"/>
        <end position="105"/>
    </location>
</feature>
<accession>A0A556ABS3</accession>
<organism evidence="6 7">
    <name type="scientific">Verticiella sediminum</name>
    <dbReference type="NCBI Taxonomy" id="1247510"/>
    <lineage>
        <taxon>Bacteria</taxon>
        <taxon>Pseudomonadati</taxon>
        <taxon>Pseudomonadota</taxon>
        <taxon>Betaproteobacteria</taxon>
        <taxon>Burkholderiales</taxon>
        <taxon>Alcaligenaceae</taxon>
        <taxon>Verticiella</taxon>
    </lineage>
</organism>
<dbReference type="GO" id="GO:0005886">
    <property type="term" value="C:plasma membrane"/>
    <property type="evidence" value="ECO:0007669"/>
    <property type="project" value="UniProtKB-SubCell"/>
</dbReference>
<keyword evidence="2 4" id="KW-0472">Membrane</keyword>
<dbReference type="AlphaFoldDB" id="A0A556ABS3"/>
<keyword evidence="2 4" id="KW-0812">Transmembrane</keyword>
<comment type="subcellular location">
    <subcellularLocation>
        <location evidence="2">Cell inner membrane</location>
        <topology evidence="2">Single-pass type I membrane protein</topology>
    </subcellularLocation>
</comment>
<comment type="similarity">
    <text evidence="1">Belongs to the ZipA family.</text>
</comment>
<evidence type="ECO:0000256" key="1">
    <source>
        <dbReference type="RuleBase" id="RU003612"/>
    </source>
</evidence>
<evidence type="ECO:0000313" key="6">
    <source>
        <dbReference type="EMBL" id="TSH90317.1"/>
    </source>
</evidence>
<dbReference type="SMART" id="SM00771">
    <property type="entry name" value="ZipA_C"/>
    <property type="match status" value="1"/>
</dbReference>
<feature type="transmembrane region" description="Helical" evidence="4">
    <location>
        <begin position="6"/>
        <end position="25"/>
    </location>
</feature>
<dbReference type="RefSeq" id="WP_143950233.1">
    <property type="nucleotide sequence ID" value="NZ_BAABMB010000003.1"/>
</dbReference>
<dbReference type="InterPro" id="IPR007449">
    <property type="entry name" value="ZipA_FtsZ-bd_C"/>
</dbReference>
<gene>
    <name evidence="6" type="ORF">FOZ76_21050</name>
</gene>
<name>A0A556ABS3_9BURK</name>
<dbReference type="Pfam" id="PF04354">
    <property type="entry name" value="ZipA_C"/>
    <property type="match status" value="1"/>
</dbReference>
<dbReference type="Gene3D" id="3.30.1400.10">
    <property type="entry name" value="ZipA, C-terminal FtsZ-binding domain"/>
    <property type="match status" value="1"/>
</dbReference>
<keyword evidence="7" id="KW-1185">Reference proteome</keyword>
<evidence type="ECO:0000256" key="3">
    <source>
        <dbReference type="SAM" id="MobiDB-lite"/>
    </source>
</evidence>
<evidence type="ECO:0000256" key="2">
    <source>
        <dbReference type="RuleBase" id="RU003613"/>
    </source>
</evidence>
<dbReference type="SUPFAM" id="SSF64383">
    <property type="entry name" value="Cell-division protein ZipA, C-terminal domain"/>
    <property type="match status" value="1"/>
</dbReference>
<keyword evidence="2" id="KW-0997">Cell inner membrane</keyword>
<protein>
    <recommendedName>
        <fullName evidence="1">Cell division protein ZipA</fullName>
    </recommendedName>
</protein>
<evidence type="ECO:0000313" key="7">
    <source>
        <dbReference type="Proteomes" id="UP000318405"/>
    </source>
</evidence>
<keyword evidence="1" id="KW-0131">Cell cycle</keyword>
<dbReference type="Proteomes" id="UP000318405">
    <property type="component" value="Unassembled WGS sequence"/>
</dbReference>
<keyword evidence="1" id="KW-0132">Cell division</keyword>
<proteinExistence type="inferred from homology"/>
<comment type="caution">
    <text evidence="6">The sequence shown here is derived from an EMBL/GenBank/DDBJ whole genome shotgun (WGS) entry which is preliminary data.</text>
</comment>
<dbReference type="EMBL" id="VLTJ01000039">
    <property type="protein sequence ID" value="TSH90317.1"/>
    <property type="molecule type" value="Genomic_DNA"/>
</dbReference>
<keyword evidence="4" id="KW-1133">Transmembrane helix</keyword>
<dbReference type="OrthoDB" id="8521018at2"/>
<evidence type="ECO:0000256" key="4">
    <source>
        <dbReference type="SAM" id="Phobius"/>
    </source>
</evidence>
<evidence type="ECO:0000259" key="5">
    <source>
        <dbReference type="SMART" id="SM00771"/>
    </source>
</evidence>
<comment type="function">
    <text evidence="1">Essential cell division protein that stabilizes the FtsZ protofilaments by cross-linking them and that serves as a cytoplasmic membrane anchor for the Z ring. Also required for the recruitment to the septal ring of downstream cell division proteins.</text>
</comment>
<reference evidence="6 7" key="1">
    <citation type="submission" date="2019-07" db="EMBL/GenBank/DDBJ databases">
        <title>Qingshengfaniella alkalisoli gen. nov., sp. nov., isolated from saline soil.</title>
        <authorList>
            <person name="Xu L."/>
            <person name="Huang X.-X."/>
            <person name="Sun J.-Q."/>
        </authorList>
    </citation>
    <scope>NUCLEOTIDE SEQUENCE [LARGE SCALE GENOMIC DNA]</scope>
    <source>
        <strain evidence="6 7">DSM 27279</strain>
    </source>
</reference>
<sequence>MSDLQMGLVALGILLIAVVLGLNWWQDRRVSRKMQETFSAAGEDPLLGDAAPADKPVKSRKTPAGKAEPRLEPGMGAAAAESPMRREPAVRVVETDEQGDDDDEPDAGCEAVIDLIFGHPVAARDLLPLVRELHKVGQKPLRAFFRTVDGQHCANLRLDRDYVAMQIAVLLANRSGALAAAEWAQAWARAERIADQLDAQIEGPDPQDVLEMAQQLDGLCASLDTSVGLTLVPQGPQPWRVAEVLSVARDAGFVESREPDHLEFRDEDGAVRFTLSHPAPANGASGTLSRLTLLLDVPRSPASDTAFADMARTARQLAEVLDANVVDDNGLPLAEGGEGAVDAHLRRLYGELAANGLRAGSPRSLRVFA</sequence>
<feature type="domain" description="ZipA C-terminal FtsZ-binding" evidence="5">
    <location>
        <begin position="223"/>
        <end position="348"/>
    </location>
</feature>
<dbReference type="InterPro" id="IPR036765">
    <property type="entry name" value="ZipA_FtsZ-bd_C_sf"/>
</dbReference>
<keyword evidence="2" id="KW-1003">Cell membrane</keyword>
<dbReference type="GO" id="GO:0090529">
    <property type="term" value="P:cell septum assembly"/>
    <property type="evidence" value="ECO:0007669"/>
    <property type="project" value="InterPro"/>
</dbReference>